<dbReference type="eggNOG" id="ENOG502SJAV">
    <property type="taxonomic scope" value="Eukaryota"/>
</dbReference>
<reference evidence="2" key="1">
    <citation type="journal article" date="2011" name="PLoS Genet.">
        <title>Genomic analysis of the necrotrophic fungal pathogens Sclerotinia sclerotiorum and Botrytis cinerea.</title>
        <authorList>
            <person name="Amselem J."/>
            <person name="Cuomo C.A."/>
            <person name="van Kan J.A."/>
            <person name="Viaud M."/>
            <person name="Benito E.P."/>
            <person name="Couloux A."/>
            <person name="Coutinho P.M."/>
            <person name="de Vries R.P."/>
            <person name="Dyer P.S."/>
            <person name="Fillinger S."/>
            <person name="Fournier E."/>
            <person name="Gout L."/>
            <person name="Hahn M."/>
            <person name="Kohn L."/>
            <person name="Lapalu N."/>
            <person name="Plummer K.M."/>
            <person name="Pradier J.M."/>
            <person name="Quevillon E."/>
            <person name="Sharon A."/>
            <person name="Simon A."/>
            <person name="ten Have A."/>
            <person name="Tudzynski B."/>
            <person name="Tudzynski P."/>
            <person name="Wincker P."/>
            <person name="Andrew M."/>
            <person name="Anthouard V."/>
            <person name="Beever R.E."/>
            <person name="Beffa R."/>
            <person name="Benoit I."/>
            <person name="Bouzid O."/>
            <person name="Brault B."/>
            <person name="Chen Z."/>
            <person name="Choquer M."/>
            <person name="Collemare J."/>
            <person name="Cotton P."/>
            <person name="Danchin E.G."/>
            <person name="Da Silva C."/>
            <person name="Gautier A."/>
            <person name="Giraud C."/>
            <person name="Giraud T."/>
            <person name="Gonzalez C."/>
            <person name="Grossetete S."/>
            <person name="Guldener U."/>
            <person name="Henrissat B."/>
            <person name="Howlett B.J."/>
            <person name="Kodira C."/>
            <person name="Kretschmer M."/>
            <person name="Lappartient A."/>
            <person name="Leroch M."/>
            <person name="Levis C."/>
            <person name="Mauceli E."/>
            <person name="Neuveglise C."/>
            <person name="Oeser B."/>
            <person name="Pearson M."/>
            <person name="Poulain J."/>
            <person name="Poussereau N."/>
            <person name="Quesneville H."/>
            <person name="Rascle C."/>
            <person name="Schumacher J."/>
            <person name="Segurens B."/>
            <person name="Sexton A."/>
            <person name="Silva E."/>
            <person name="Sirven C."/>
            <person name="Soanes D.M."/>
            <person name="Talbot N.J."/>
            <person name="Templeton M."/>
            <person name="Yandava C."/>
            <person name="Yarden O."/>
            <person name="Zeng Q."/>
            <person name="Rollins J.A."/>
            <person name="Lebrun M.H."/>
            <person name="Dickman M."/>
        </authorList>
    </citation>
    <scope>NUCLEOTIDE SEQUENCE [LARGE SCALE GENOMIC DNA]</scope>
    <source>
        <strain evidence="2">T4</strain>
    </source>
</reference>
<evidence type="ECO:0000313" key="1">
    <source>
        <dbReference type="EMBL" id="CCD52290.1"/>
    </source>
</evidence>
<dbReference type="AlphaFoldDB" id="G2YKZ2"/>
<dbReference type="EMBL" id="FQ790341">
    <property type="protein sequence ID" value="CCD52290.1"/>
    <property type="molecule type" value="Genomic_DNA"/>
</dbReference>
<organism evidence="1 2">
    <name type="scientific">Botryotinia fuckeliana (strain T4)</name>
    <name type="common">Noble rot fungus</name>
    <name type="synonym">Botrytis cinerea</name>
    <dbReference type="NCBI Taxonomy" id="999810"/>
    <lineage>
        <taxon>Eukaryota</taxon>
        <taxon>Fungi</taxon>
        <taxon>Dikarya</taxon>
        <taxon>Ascomycota</taxon>
        <taxon>Pezizomycotina</taxon>
        <taxon>Leotiomycetes</taxon>
        <taxon>Helotiales</taxon>
        <taxon>Sclerotiniaceae</taxon>
        <taxon>Botrytis</taxon>
    </lineage>
</organism>
<dbReference type="InParanoid" id="G2YKZ2"/>
<protein>
    <submittedName>
        <fullName evidence="1">Uncharacterized protein</fullName>
    </submittedName>
</protein>
<dbReference type="Proteomes" id="UP000008177">
    <property type="component" value="Unplaced contigs"/>
</dbReference>
<gene>
    <name evidence="1" type="ORF">BofuT4_uP080850.1</name>
</gene>
<name>G2YKZ2_BOTF4</name>
<evidence type="ECO:0000313" key="2">
    <source>
        <dbReference type="Proteomes" id="UP000008177"/>
    </source>
</evidence>
<accession>G2YKZ2</accession>
<proteinExistence type="predicted"/>
<dbReference type="HOGENOM" id="CLU_3032115_0_0_1"/>
<sequence length="55" mass="6510">MVFKSEICSDPDMDRTFEIIVVEVTESGRPLYESEGFQYIDRWETRLPPQVGEQR</sequence>